<accession>A0A5B2XP13</accession>
<proteinExistence type="predicted"/>
<gene>
    <name evidence="1" type="ORF">F0L68_05375</name>
</gene>
<dbReference type="AlphaFoldDB" id="A0A5B2XP13"/>
<dbReference type="Proteomes" id="UP000323454">
    <property type="component" value="Unassembled WGS sequence"/>
</dbReference>
<reference evidence="1 2" key="2">
    <citation type="submission" date="2019-09" db="EMBL/GenBank/DDBJ databases">
        <authorList>
            <person name="Jin C."/>
        </authorList>
    </citation>
    <scope>NUCLEOTIDE SEQUENCE [LARGE SCALE GENOMIC DNA]</scope>
    <source>
        <strain evidence="1 2">AN110305</strain>
    </source>
</reference>
<comment type="caution">
    <text evidence="1">The sequence shown here is derived from an EMBL/GenBank/DDBJ whole genome shotgun (WGS) entry which is preliminary data.</text>
</comment>
<reference evidence="1 2" key="1">
    <citation type="submission" date="2019-09" db="EMBL/GenBank/DDBJ databases">
        <title>Goodfellowia gen. nov., a new genus of the Pseudonocardineae related to Actinoalloteichus, containing Goodfellowia coeruleoviolacea gen. nov., comb. nov. gen. nov., comb. nov.</title>
        <authorList>
            <person name="Labeda D."/>
        </authorList>
    </citation>
    <scope>NUCLEOTIDE SEQUENCE [LARGE SCALE GENOMIC DNA]</scope>
    <source>
        <strain evidence="1 2">AN110305</strain>
    </source>
</reference>
<sequence length="124" mass="13641">MGMENRPVVVSGRPPTGARARVIVDELVAVFAEAHRRADDPESRAWLAERVRIGADTRVSRYWRLLAVINDQPAKADPVPAALWFLGALDAASPTLPDPARPRIRLTPSCRPVLVCHQDFIGRG</sequence>
<dbReference type="EMBL" id="VUOB01000009">
    <property type="protein sequence ID" value="KAA2265093.1"/>
    <property type="molecule type" value="Genomic_DNA"/>
</dbReference>
<evidence type="ECO:0000313" key="1">
    <source>
        <dbReference type="EMBL" id="KAA2265093.1"/>
    </source>
</evidence>
<name>A0A5B2XP13_9PSEU</name>
<keyword evidence="2" id="KW-1185">Reference proteome</keyword>
<protein>
    <submittedName>
        <fullName evidence="1">Uncharacterized protein</fullName>
    </submittedName>
</protein>
<evidence type="ECO:0000313" key="2">
    <source>
        <dbReference type="Proteomes" id="UP000323454"/>
    </source>
</evidence>
<dbReference type="OrthoDB" id="9809391at2"/>
<dbReference type="RefSeq" id="WP_149848335.1">
    <property type="nucleotide sequence ID" value="NZ_VUOB01000009.1"/>
</dbReference>
<organism evidence="1 2">
    <name type="scientific">Solihabitans fulvus</name>
    <dbReference type="NCBI Taxonomy" id="1892852"/>
    <lineage>
        <taxon>Bacteria</taxon>
        <taxon>Bacillati</taxon>
        <taxon>Actinomycetota</taxon>
        <taxon>Actinomycetes</taxon>
        <taxon>Pseudonocardiales</taxon>
        <taxon>Pseudonocardiaceae</taxon>
        <taxon>Solihabitans</taxon>
    </lineage>
</organism>